<dbReference type="InterPro" id="IPR011990">
    <property type="entry name" value="TPR-like_helical_dom_sf"/>
</dbReference>
<organism evidence="4 5">
    <name type="scientific">Deefgea chitinilytica</name>
    <dbReference type="NCBI Taxonomy" id="570276"/>
    <lineage>
        <taxon>Bacteria</taxon>
        <taxon>Pseudomonadati</taxon>
        <taxon>Pseudomonadota</taxon>
        <taxon>Betaproteobacteria</taxon>
        <taxon>Neisseriales</taxon>
        <taxon>Chitinibacteraceae</taxon>
        <taxon>Deefgea</taxon>
    </lineage>
</organism>
<dbReference type="Proteomes" id="UP001195660">
    <property type="component" value="Unassembled WGS sequence"/>
</dbReference>
<feature type="chain" id="PRO_5044927590" description="Cell division coordinator CpoB" evidence="1">
    <location>
        <begin position="27"/>
        <end position="251"/>
    </location>
</feature>
<feature type="domain" description="YbgF trimerisation" evidence="3">
    <location>
        <begin position="53"/>
        <end position="120"/>
    </location>
</feature>
<evidence type="ECO:0000313" key="5">
    <source>
        <dbReference type="Proteomes" id="UP001195660"/>
    </source>
</evidence>
<dbReference type="HAMAP" id="MF_02066">
    <property type="entry name" value="CpoB"/>
    <property type="match status" value="1"/>
</dbReference>
<keyword evidence="1" id="KW-0175">Coiled coil</keyword>
<protein>
    <recommendedName>
        <fullName evidence="1">Cell division coordinator CpoB</fullName>
    </recommendedName>
</protein>
<comment type="subcellular location">
    <subcellularLocation>
        <location evidence="1">Periplasm</location>
    </subcellularLocation>
</comment>
<proteinExistence type="inferred from homology"/>
<dbReference type="InterPro" id="IPR032519">
    <property type="entry name" value="YbgF_tri"/>
</dbReference>
<keyword evidence="1" id="KW-0131">Cell cycle</keyword>
<evidence type="ECO:0000256" key="1">
    <source>
        <dbReference type="HAMAP-Rule" id="MF_02066"/>
    </source>
</evidence>
<dbReference type="SUPFAM" id="SSF48452">
    <property type="entry name" value="TPR-like"/>
    <property type="match status" value="1"/>
</dbReference>
<feature type="repeat" description="TPR" evidence="2">
    <location>
        <begin position="167"/>
        <end position="200"/>
    </location>
</feature>
<reference evidence="4 5" key="1">
    <citation type="submission" date="2019-11" db="EMBL/GenBank/DDBJ databases">
        <title>Novel Deefgea species.</title>
        <authorList>
            <person name="Han J.-H."/>
        </authorList>
    </citation>
    <scope>NUCLEOTIDE SEQUENCE [LARGE SCALE GENOMIC DNA]</scope>
    <source>
        <strain evidence="4 5">LMG 24817</strain>
    </source>
</reference>
<dbReference type="Pfam" id="PF16331">
    <property type="entry name" value="TolA_bind_tri"/>
    <property type="match status" value="1"/>
</dbReference>
<keyword evidence="1" id="KW-0732">Signal</keyword>
<keyword evidence="5" id="KW-1185">Reference proteome</keyword>
<evidence type="ECO:0000259" key="3">
    <source>
        <dbReference type="Pfam" id="PF16331"/>
    </source>
</evidence>
<accession>A0ABS2CFF8</accession>
<evidence type="ECO:0000313" key="4">
    <source>
        <dbReference type="EMBL" id="MBM5572894.1"/>
    </source>
</evidence>
<dbReference type="InterPro" id="IPR019734">
    <property type="entry name" value="TPR_rpt"/>
</dbReference>
<name>A0ABS2CFF8_9NEIS</name>
<dbReference type="Gene3D" id="1.20.5.110">
    <property type="match status" value="1"/>
</dbReference>
<gene>
    <name evidence="4" type="primary">ybgF</name>
    <name evidence="1" type="synonym">cpoB</name>
    <name evidence="4" type="ORF">GM173_15085</name>
</gene>
<comment type="similarity">
    <text evidence="1">Belongs to the CpoB family.</text>
</comment>
<dbReference type="Gene3D" id="1.25.40.10">
    <property type="entry name" value="Tetratricopeptide repeat domain"/>
    <property type="match status" value="1"/>
</dbReference>
<comment type="function">
    <text evidence="1">Mediates coordination of peptidoglycan synthesis and outer membrane constriction during cell division.</text>
</comment>
<dbReference type="EMBL" id="WOFE01000012">
    <property type="protein sequence ID" value="MBM5572894.1"/>
    <property type="molecule type" value="Genomic_DNA"/>
</dbReference>
<feature type="signal peptide" evidence="1">
    <location>
        <begin position="1"/>
        <end position="26"/>
    </location>
</feature>
<feature type="coiled-coil region" evidence="1">
    <location>
        <begin position="38"/>
        <end position="132"/>
    </location>
</feature>
<dbReference type="InterPro" id="IPR034706">
    <property type="entry name" value="CpoB"/>
</dbReference>
<keyword evidence="1" id="KW-0574">Periplasm</keyword>
<dbReference type="Pfam" id="PF13174">
    <property type="entry name" value="TPR_6"/>
    <property type="match status" value="2"/>
</dbReference>
<dbReference type="NCBIfam" id="TIGR02795">
    <property type="entry name" value="tol_pal_ybgF"/>
    <property type="match status" value="1"/>
</dbReference>
<keyword evidence="2" id="KW-0802">TPR repeat</keyword>
<dbReference type="InterPro" id="IPR014162">
    <property type="entry name" value="CpoB_C"/>
</dbReference>
<keyword evidence="1" id="KW-0132">Cell division</keyword>
<comment type="caution">
    <text evidence="4">The sequence shown here is derived from an EMBL/GenBank/DDBJ whole genome shotgun (WGS) entry which is preliminary data.</text>
</comment>
<sequence length="251" mass="27643" precursor="true">MNKPMPHFKKSLIAFALAAWSASSQAGLFDDDVARKQVADLTAKVQMLQEQNQQRIEQLEAGNKQIINLVRQIEAQKDTLAKLNGQNEMLQFNLDEAVKRQKDLYVDLDTRLRAIEQAKAETKAAVQLSEQESFDNAVALVQAKKFKEGSAALNKFAVDYPKSDKLPAVQYWLGTSYAFSKDYKSATSAFKNVIENAPNDAKAPDSLLGLASVAAATGDKKTSRNYLITIIEQYPQSDAAGKAKKALMAPN</sequence>
<evidence type="ECO:0000256" key="2">
    <source>
        <dbReference type="PROSITE-ProRule" id="PRU00339"/>
    </source>
</evidence>
<dbReference type="PROSITE" id="PS50005">
    <property type="entry name" value="TPR"/>
    <property type="match status" value="1"/>
</dbReference>